<sequence>MLKGVNKQVKSMETRGKGKKTSSSRDMLLTLEGRVVKLKGSMSDVKKTIEEVDRHTIVLESRQNQLNEQVAESLNANVDLMQGVFNTAMGELAKKNDALKAMVLALKEQIEELKGKLNICKATLGLPKRRGGTTIGTWEVFQSEFKGQFYLEYAEDKAQAKLC</sequence>
<organism evidence="3 4">
    <name type="scientific">Gossypium arboreum</name>
    <name type="common">Tree cotton</name>
    <name type="synonym">Gossypium nanking</name>
    <dbReference type="NCBI Taxonomy" id="29729"/>
    <lineage>
        <taxon>Eukaryota</taxon>
        <taxon>Viridiplantae</taxon>
        <taxon>Streptophyta</taxon>
        <taxon>Embryophyta</taxon>
        <taxon>Tracheophyta</taxon>
        <taxon>Spermatophyta</taxon>
        <taxon>Magnoliopsida</taxon>
        <taxon>eudicotyledons</taxon>
        <taxon>Gunneridae</taxon>
        <taxon>Pentapetalae</taxon>
        <taxon>rosids</taxon>
        <taxon>malvids</taxon>
        <taxon>Malvales</taxon>
        <taxon>Malvaceae</taxon>
        <taxon>Malvoideae</taxon>
        <taxon>Gossypium</taxon>
    </lineage>
</organism>
<feature type="coiled-coil region" evidence="1">
    <location>
        <begin position="89"/>
        <end position="123"/>
    </location>
</feature>
<keyword evidence="1" id="KW-0175">Coiled coil</keyword>
<protein>
    <submittedName>
        <fullName evidence="3">Uncharacterized protein</fullName>
    </submittedName>
</protein>
<evidence type="ECO:0000313" key="3">
    <source>
        <dbReference type="EMBL" id="KAK5820530.1"/>
    </source>
</evidence>
<name>A0ABR0PGY6_GOSAR</name>
<reference evidence="3 4" key="1">
    <citation type="submission" date="2023-03" db="EMBL/GenBank/DDBJ databases">
        <title>WGS of Gossypium arboreum.</title>
        <authorList>
            <person name="Yu D."/>
        </authorList>
    </citation>
    <scope>NUCLEOTIDE SEQUENCE [LARGE SCALE GENOMIC DNA]</scope>
    <source>
        <tissue evidence="3">Leaf</tissue>
    </source>
</reference>
<accession>A0ABR0PGY6</accession>
<evidence type="ECO:0000313" key="4">
    <source>
        <dbReference type="Proteomes" id="UP001358586"/>
    </source>
</evidence>
<feature type="region of interest" description="Disordered" evidence="2">
    <location>
        <begin position="1"/>
        <end position="24"/>
    </location>
</feature>
<comment type="caution">
    <text evidence="3">The sequence shown here is derived from an EMBL/GenBank/DDBJ whole genome shotgun (WGS) entry which is preliminary data.</text>
</comment>
<evidence type="ECO:0000256" key="1">
    <source>
        <dbReference type="SAM" id="Coils"/>
    </source>
</evidence>
<dbReference type="Proteomes" id="UP001358586">
    <property type="component" value="Chromosome 7"/>
</dbReference>
<gene>
    <name evidence="3" type="ORF">PVK06_025577</name>
</gene>
<proteinExistence type="predicted"/>
<keyword evidence="4" id="KW-1185">Reference proteome</keyword>
<evidence type="ECO:0000256" key="2">
    <source>
        <dbReference type="SAM" id="MobiDB-lite"/>
    </source>
</evidence>
<dbReference type="EMBL" id="JARKNE010000007">
    <property type="protein sequence ID" value="KAK5820530.1"/>
    <property type="molecule type" value="Genomic_DNA"/>
</dbReference>